<dbReference type="InterPro" id="IPR012999">
    <property type="entry name" value="Pyr_OxRdtase_I_AS"/>
</dbReference>
<keyword evidence="16" id="KW-1185">Reference proteome</keyword>
<keyword evidence="7 11" id="KW-0676">Redox-active center</keyword>
<dbReference type="FunFam" id="3.30.390.30:FF:000001">
    <property type="entry name" value="Dihydrolipoyl dehydrogenase"/>
    <property type="match status" value="1"/>
</dbReference>
<keyword evidence="6" id="KW-1015">Disulfide bond</keyword>
<feature type="binding site" evidence="9">
    <location>
        <position position="51"/>
    </location>
    <ligand>
        <name>FAD</name>
        <dbReference type="ChEBI" id="CHEBI:57692"/>
    </ligand>
</feature>
<evidence type="ECO:0000313" key="16">
    <source>
        <dbReference type="Proteomes" id="UP000032366"/>
    </source>
</evidence>
<dbReference type="PRINTS" id="PR00368">
    <property type="entry name" value="FADPNR"/>
</dbReference>
<evidence type="ECO:0000259" key="13">
    <source>
        <dbReference type="Pfam" id="PF07992"/>
    </source>
</evidence>
<keyword evidence="9" id="KW-0520">NAD</keyword>
<dbReference type="InterPro" id="IPR001100">
    <property type="entry name" value="Pyr_nuc-diS_OxRdtase"/>
</dbReference>
<keyword evidence="3 9" id="KW-0274">FAD</keyword>
<dbReference type="GO" id="GO:0003955">
    <property type="term" value="F:NAD(P)H dehydrogenase (quinone) activity"/>
    <property type="evidence" value="ECO:0007669"/>
    <property type="project" value="TreeGrafter"/>
</dbReference>
<evidence type="ECO:0000256" key="4">
    <source>
        <dbReference type="ARBA" id="ARBA00022857"/>
    </source>
</evidence>
<dbReference type="EC" id="1.8.1.4" evidence="15"/>
<name>A0A0D6XRU2_9STAP</name>
<dbReference type="SUPFAM" id="SSF51905">
    <property type="entry name" value="FAD/NAD(P)-binding domain"/>
    <property type="match status" value="1"/>
</dbReference>
<protein>
    <submittedName>
        <fullName evidence="14">Dihydrolipoamide dehydrogenase</fullName>
    </submittedName>
    <submittedName>
        <fullName evidence="15">Putative dehydrogenase, Mercuric ion reductase-like protein</fullName>
        <ecNumber evidence="15">1.8.1.4</ecNumber>
    </submittedName>
</protein>
<reference evidence="15 17" key="2">
    <citation type="submission" date="2018-06" db="EMBL/GenBank/DDBJ databases">
        <authorList>
            <consortium name="Pathogen Informatics"/>
            <person name="Doyle S."/>
        </authorList>
    </citation>
    <scope>NUCLEOTIDE SEQUENCE [LARGE SCALE GENOMIC DNA]</scope>
    <source>
        <strain evidence="15 17">NCTC13832</strain>
    </source>
</reference>
<dbReference type="GO" id="GO:0004148">
    <property type="term" value="F:dihydrolipoyl dehydrogenase (NADH) activity"/>
    <property type="evidence" value="ECO:0007669"/>
    <property type="project" value="UniProtKB-EC"/>
</dbReference>
<keyword evidence="4" id="KW-0521">NADP</keyword>
<dbReference type="SUPFAM" id="SSF55424">
    <property type="entry name" value="FAD/NAD-linked reductases, dimerisation (C-terminal) domain"/>
    <property type="match status" value="1"/>
</dbReference>
<feature type="binding site" evidence="9">
    <location>
        <position position="292"/>
    </location>
    <ligand>
        <name>FAD</name>
        <dbReference type="ChEBI" id="CHEBI:57692"/>
    </ligand>
</feature>
<evidence type="ECO:0000256" key="9">
    <source>
        <dbReference type="PIRSR" id="PIRSR000350-3"/>
    </source>
</evidence>
<dbReference type="PANTHER" id="PTHR43014:SF4">
    <property type="entry name" value="PYRIDINE NUCLEOTIDE-DISULFIDE OXIDOREDUCTASE RCLA-RELATED"/>
    <property type="match status" value="1"/>
</dbReference>
<sequence length="440" mass="49122">MKKFDYIILGFGQGGKVFAKEEAQNGKKIAVVEKNALYGGTCINVGCIPSKVIALDSQHKLDFKDSIKRKNEVVAALKNKNYKNLDIEENITIFDNKAEFKSNNEINLLDDKGKLVDTIVGDKIIINTGASPIIPNADGLKQSKYVYDSTGIMNLDSLPKHLVIIGGGYISLEFASTFANFGAKVTVIEKADSLMLREDKEIVSHILEDLKKKNINFLTAREVESVEDDENSAYVRTNKETLETDAILVAIGRKPNTDLALENTDVELGERGEIKTNEFLETTAENVYALGDVKGGLQFTYVSKNDRFILRDAIYGKKQFSLKDRKSVPYTVFIDPPLSRVGLTAKEAKEKGFDILEKSLLVSAIPRHKIDDDHRGLFKIVVNKENNTLIGASLYGRKSEEIINTLKLIIDYKIPIEDIKTNMFTHPTMTESLNDLFNIS</sequence>
<evidence type="ECO:0000313" key="15">
    <source>
        <dbReference type="EMBL" id="SUN02185.1"/>
    </source>
</evidence>
<feature type="binding site" evidence="9">
    <location>
        <position position="189"/>
    </location>
    <ligand>
        <name>NAD(+)</name>
        <dbReference type="ChEBI" id="CHEBI:57540"/>
    </ligand>
</feature>
<dbReference type="InterPro" id="IPR036188">
    <property type="entry name" value="FAD/NAD-bd_sf"/>
</dbReference>
<comment type="similarity">
    <text evidence="1 11">Belongs to the class-I pyridine nucleotide-disulfide oxidoreductase family.</text>
</comment>
<dbReference type="NCBIfam" id="NF041853">
    <property type="entry name" value="hythiocyan_redase_MerA"/>
    <property type="match status" value="1"/>
</dbReference>
<feature type="active site" description="Proton acceptor" evidence="8">
    <location>
        <position position="426"/>
    </location>
</feature>
<dbReference type="Pfam" id="PF02852">
    <property type="entry name" value="Pyr_redox_dim"/>
    <property type="match status" value="1"/>
</dbReference>
<evidence type="ECO:0000256" key="8">
    <source>
        <dbReference type="PIRSR" id="PIRSR000350-2"/>
    </source>
</evidence>
<comment type="cofactor">
    <cofactor evidence="9">
        <name>FAD</name>
        <dbReference type="ChEBI" id="CHEBI:57692"/>
    </cofactor>
    <text evidence="9">Binds 1 FAD per subunit.</text>
</comment>
<evidence type="ECO:0000313" key="17">
    <source>
        <dbReference type="Proteomes" id="UP000254100"/>
    </source>
</evidence>
<dbReference type="PRINTS" id="PR00411">
    <property type="entry name" value="PNDRDTASEI"/>
</dbReference>
<dbReference type="RefSeq" id="WP_042740070.1">
    <property type="nucleotide sequence ID" value="NZ_JXWY01000017.1"/>
</dbReference>
<evidence type="ECO:0000256" key="6">
    <source>
        <dbReference type="ARBA" id="ARBA00023157"/>
    </source>
</evidence>
<keyword evidence="5 11" id="KW-0560">Oxidoreductase</keyword>
<dbReference type="PROSITE" id="PS00076">
    <property type="entry name" value="PYRIDINE_REDOX_1"/>
    <property type="match status" value="1"/>
</dbReference>
<evidence type="ECO:0000256" key="7">
    <source>
        <dbReference type="ARBA" id="ARBA00023284"/>
    </source>
</evidence>
<keyword evidence="2 11" id="KW-0285">Flavoprotein</keyword>
<dbReference type="STRING" id="569857.TP70_02980"/>
<evidence type="ECO:0000256" key="1">
    <source>
        <dbReference type="ARBA" id="ARBA00007532"/>
    </source>
</evidence>
<gene>
    <name evidence="15" type="primary">pdhD_3</name>
    <name evidence="15" type="ORF">NCTC13832_02424</name>
    <name evidence="14" type="ORF">TP70_02980</name>
</gene>
<evidence type="ECO:0000256" key="3">
    <source>
        <dbReference type="ARBA" id="ARBA00022827"/>
    </source>
</evidence>
<evidence type="ECO:0000313" key="14">
    <source>
        <dbReference type="EMBL" id="KIX91332.1"/>
    </source>
</evidence>
<dbReference type="InterPro" id="IPR004099">
    <property type="entry name" value="Pyr_nucl-diS_OxRdtase_dimer"/>
</dbReference>
<dbReference type="GO" id="GO:0050660">
    <property type="term" value="F:flavin adenine dinucleotide binding"/>
    <property type="evidence" value="ECO:0007669"/>
    <property type="project" value="TreeGrafter"/>
</dbReference>
<feature type="disulfide bond" description="Redox-active" evidence="10">
    <location>
        <begin position="42"/>
        <end position="47"/>
    </location>
</feature>
<evidence type="ECO:0000259" key="12">
    <source>
        <dbReference type="Pfam" id="PF02852"/>
    </source>
</evidence>
<accession>A0A0D6XRU2</accession>
<organism evidence="15 17">
    <name type="scientific">Staphylococcus microti</name>
    <dbReference type="NCBI Taxonomy" id="569857"/>
    <lineage>
        <taxon>Bacteria</taxon>
        <taxon>Bacillati</taxon>
        <taxon>Bacillota</taxon>
        <taxon>Bacilli</taxon>
        <taxon>Bacillales</taxon>
        <taxon>Staphylococcaceae</taxon>
        <taxon>Staphylococcus</taxon>
    </lineage>
</organism>
<dbReference type="InterPro" id="IPR023753">
    <property type="entry name" value="FAD/NAD-binding_dom"/>
</dbReference>
<evidence type="ECO:0000256" key="5">
    <source>
        <dbReference type="ARBA" id="ARBA00023002"/>
    </source>
</evidence>
<feature type="binding site" evidence="9">
    <location>
        <position position="252"/>
    </location>
    <ligand>
        <name>NAD(+)</name>
        <dbReference type="ChEBI" id="CHEBI:57540"/>
    </ligand>
</feature>
<dbReference type="PIRSF" id="PIRSF000350">
    <property type="entry name" value="Mercury_reductase_MerA"/>
    <property type="match status" value="1"/>
</dbReference>
<reference evidence="14 16" key="1">
    <citation type="submission" date="2015-01" db="EMBL/GenBank/DDBJ databases">
        <authorList>
            <person name="Guo J."/>
        </authorList>
    </citation>
    <scope>NUCLEOTIDE SEQUENCE [LARGE SCALE GENOMIC DNA]</scope>
    <source>
        <strain evidence="14 16">DSM 22147</strain>
    </source>
</reference>
<dbReference type="Proteomes" id="UP000032366">
    <property type="component" value="Unassembled WGS sequence"/>
</dbReference>
<dbReference type="EMBL" id="JXWY01000017">
    <property type="protein sequence ID" value="KIX91332.1"/>
    <property type="molecule type" value="Genomic_DNA"/>
</dbReference>
<dbReference type="InterPro" id="IPR016156">
    <property type="entry name" value="FAD/NAD-linked_Rdtase_dimer_sf"/>
</dbReference>
<dbReference type="AlphaFoldDB" id="A0A0D6XRU2"/>
<dbReference type="Proteomes" id="UP000254100">
    <property type="component" value="Unassembled WGS sequence"/>
</dbReference>
<feature type="domain" description="Pyridine nucleotide-disulphide oxidoreductase dimerisation" evidence="12">
    <location>
        <begin position="328"/>
        <end position="435"/>
    </location>
</feature>
<evidence type="ECO:0000256" key="11">
    <source>
        <dbReference type="RuleBase" id="RU003691"/>
    </source>
</evidence>
<dbReference type="Gene3D" id="3.30.390.30">
    <property type="match status" value="1"/>
</dbReference>
<feature type="binding site" evidence="9">
    <location>
        <begin position="166"/>
        <end position="173"/>
    </location>
    <ligand>
        <name>NAD(+)</name>
        <dbReference type="ChEBI" id="CHEBI:57540"/>
    </ligand>
</feature>
<dbReference type="EMBL" id="UHDT01000004">
    <property type="protein sequence ID" value="SUN02185.1"/>
    <property type="molecule type" value="Genomic_DNA"/>
</dbReference>
<feature type="domain" description="FAD/NAD(P)-binding" evidence="13">
    <location>
        <begin position="4"/>
        <end position="302"/>
    </location>
</feature>
<dbReference type="Gene3D" id="3.50.50.60">
    <property type="entry name" value="FAD/NAD(P)-binding domain"/>
    <property type="match status" value="3"/>
</dbReference>
<dbReference type="Pfam" id="PF07992">
    <property type="entry name" value="Pyr_redox_2"/>
    <property type="match status" value="1"/>
</dbReference>
<dbReference type="OrthoDB" id="9800167at2"/>
<evidence type="ECO:0000256" key="10">
    <source>
        <dbReference type="PIRSR" id="PIRSR000350-4"/>
    </source>
</evidence>
<keyword evidence="9" id="KW-0547">Nucleotide-binding</keyword>
<dbReference type="PANTHER" id="PTHR43014">
    <property type="entry name" value="MERCURIC REDUCTASE"/>
    <property type="match status" value="1"/>
</dbReference>
<proteinExistence type="inferred from homology"/>
<evidence type="ECO:0000256" key="2">
    <source>
        <dbReference type="ARBA" id="ARBA00022630"/>
    </source>
</evidence>